<dbReference type="PRINTS" id="PR00476">
    <property type="entry name" value="PHFRCTKINASE"/>
</dbReference>
<dbReference type="GO" id="GO:0046872">
    <property type="term" value="F:metal ion binding"/>
    <property type="evidence" value="ECO:0007669"/>
    <property type="project" value="UniProtKB-KW"/>
</dbReference>
<dbReference type="InterPro" id="IPR000023">
    <property type="entry name" value="Phosphofructokinase_dom"/>
</dbReference>
<keyword evidence="3" id="KW-0479">Metal-binding</keyword>
<evidence type="ECO:0000313" key="7">
    <source>
        <dbReference type="EMBL" id="SVA37986.1"/>
    </source>
</evidence>
<keyword evidence="4" id="KW-0418">Kinase</keyword>
<dbReference type="AlphaFoldDB" id="A0A381VC98"/>
<protein>
    <recommendedName>
        <fullName evidence="6">Phosphofructokinase domain-containing protein</fullName>
    </recommendedName>
</protein>
<organism evidence="7">
    <name type="scientific">marine metagenome</name>
    <dbReference type="NCBI Taxonomy" id="408172"/>
    <lineage>
        <taxon>unclassified sequences</taxon>
        <taxon>metagenomes</taxon>
        <taxon>ecological metagenomes</taxon>
    </lineage>
</organism>
<dbReference type="UniPathway" id="UPA00109">
    <property type="reaction ID" value="UER00182"/>
</dbReference>
<gene>
    <name evidence="7" type="ORF">METZ01_LOCUS90840</name>
</gene>
<dbReference type="InterPro" id="IPR022953">
    <property type="entry name" value="ATP_PFK"/>
</dbReference>
<dbReference type="InterPro" id="IPR050929">
    <property type="entry name" value="PFKA"/>
</dbReference>
<feature type="domain" description="Phosphofructokinase" evidence="6">
    <location>
        <begin position="2"/>
        <end position="346"/>
    </location>
</feature>
<dbReference type="PANTHER" id="PTHR45770">
    <property type="entry name" value="ATP-DEPENDENT 6-PHOSPHOFRUCTOKINASE 1"/>
    <property type="match status" value="1"/>
</dbReference>
<dbReference type="GO" id="GO:0006002">
    <property type="term" value="P:fructose 6-phosphate metabolic process"/>
    <property type="evidence" value="ECO:0007669"/>
    <property type="project" value="InterPro"/>
</dbReference>
<evidence type="ECO:0000256" key="4">
    <source>
        <dbReference type="ARBA" id="ARBA00022777"/>
    </source>
</evidence>
<keyword evidence="5" id="KW-0460">Magnesium</keyword>
<proteinExistence type="predicted"/>
<reference evidence="7" key="1">
    <citation type="submission" date="2018-05" db="EMBL/GenBank/DDBJ databases">
        <authorList>
            <person name="Lanie J.A."/>
            <person name="Ng W.-L."/>
            <person name="Kazmierczak K.M."/>
            <person name="Andrzejewski T.M."/>
            <person name="Davidsen T.M."/>
            <person name="Wayne K.J."/>
            <person name="Tettelin H."/>
            <person name="Glass J.I."/>
            <person name="Rusch D."/>
            <person name="Podicherti R."/>
            <person name="Tsui H.-C.T."/>
            <person name="Winkler M.E."/>
        </authorList>
    </citation>
    <scope>NUCLEOTIDE SEQUENCE</scope>
</reference>
<dbReference type="Gene3D" id="3.40.50.450">
    <property type="match status" value="1"/>
</dbReference>
<dbReference type="SUPFAM" id="SSF53784">
    <property type="entry name" value="Phosphofructokinase"/>
    <property type="match status" value="1"/>
</dbReference>
<comment type="cofactor">
    <cofactor evidence="1">
        <name>Mg(2+)</name>
        <dbReference type="ChEBI" id="CHEBI:18420"/>
    </cofactor>
</comment>
<evidence type="ECO:0000256" key="1">
    <source>
        <dbReference type="ARBA" id="ARBA00001946"/>
    </source>
</evidence>
<keyword evidence="2" id="KW-0808">Transferase</keyword>
<evidence type="ECO:0000259" key="6">
    <source>
        <dbReference type="Pfam" id="PF00365"/>
    </source>
</evidence>
<dbReference type="Pfam" id="PF00365">
    <property type="entry name" value="PFK"/>
    <property type="match status" value="1"/>
</dbReference>
<evidence type="ECO:0000256" key="3">
    <source>
        <dbReference type="ARBA" id="ARBA00022723"/>
    </source>
</evidence>
<sequence>MKIAFLTSGGLAPCLSASIAALLESYEIENISADFSGYLNGYQGLLKGKSYEFPSHITKNVGMLFSFGGSIIGNSRVKLTNAEDCEKRGLILPGENPLEKAAKQLMKDEISILHTIGGDDTNTIAAELSRYLQNIGYDLTVVGLPKTVDNDIVPIVQSLGADTAAEQGALFFENVVNENTASPRQLIIHEVMGRHSGWLTAATAKKYRDRLASRSFNKDLLLNCENWDIDAIFIPEIRIDLDKEGKRLLDKMNKKDCVNIFLSEGACVNEIVEEMKRNNEEIKQDAFGHIRLDDINPGQWFARQFSKIIDAEKTLVQKSGYFSRSAAPNEKDIQLIKESASKAVQCALDCKSGVVGMDERNDGALSLIEFKRIKGGRVFDSQQDWFQKMLFEIGQVF</sequence>
<evidence type="ECO:0000256" key="5">
    <source>
        <dbReference type="ARBA" id="ARBA00022842"/>
    </source>
</evidence>
<dbReference type="NCBIfam" id="NF005121">
    <property type="entry name" value="PRK06555.1"/>
    <property type="match status" value="1"/>
</dbReference>
<evidence type="ECO:0000256" key="2">
    <source>
        <dbReference type="ARBA" id="ARBA00022679"/>
    </source>
</evidence>
<name>A0A381VC98_9ZZZZ</name>
<dbReference type="InterPro" id="IPR035966">
    <property type="entry name" value="PKF_sf"/>
</dbReference>
<accession>A0A381VC98</accession>
<dbReference type="GO" id="GO:0003872">
    <property type="term" value="F:6-phosphofructokinase activity"/>
    <property type="evidence" value="ECO:0007669"/>
    <property type="project" value="InterPro"/>
</dbReference>
<dbReference type="EMBL" id="UINC01008440">
    <property type="protein sequence ID" value="SVA37986.1"/>
    <property type="molecule type" value="Genomic_DNA"/>
</dbReference>